<evidence type="ECO:0000256" key="1">
    <source>
        <dbReference type="ARBA" id="ARBA00001962"/>
    </source>
</evidence>
<evidence type="ECO:0000256" key="5">
    <source>
        <dbReference type="ARBA" id="ARBA00023004"/>
    </source>
</evidence>
<evidence type="ECO:0000313" key="12">
    <source>
        <dbReference type="Proteomes" id="UP000008983"/>
    </source>
</evidence>
<evidence type="ECO:0000256" key="4">
    <source>
        <dbReference type="ARBA" id="ARBA00023002"/>
    </source>
</evidence>
<comment type="similarity">
    <text evidence="2 8">Belongs to the iron/manganese superoxide dismutase family.</text>
</comment>
<dbReference type="PANTHER" id="PTHR11404">
    <property type="entry name" value="SUPEROXIDE DISMUTASE 2"/>
    <property type="match status" value="1"/>
</dbReference>
<keyword evidence="3 7" id="KW-0479">Metal-binding</keyword>
<accession>G0QMQ3</accession>
<evidence type="ECO:0000256" key="2">
    <source>
        <dbReference type="ARBA" id="ARBA00008714"/>
    </source>
</evidence>
<dbReference type="GO" id="GO:0030145">
    <property type="term" value="F:manganese ion binding"/>
    <property type="evidence" value="ECO:0007669"/>
    <property type="project" value="TreeGrafter"/>
</dbReference>
<protein>
    <recommendedName>
        <fullName evidence="8">Superoxide dismutase</fullName>
        <ecNumber evidence="8">1.15.1.1</ecNumber>
    </recommendedName>
</protein>
<dbReference type="InterPro" id="IPR019831">
    <property type="entry name" value="Mn/Fe_SOD_N"/>
</dbReference>
<evidence type="ECO:0000313" key="11">
    <source>
        <dbReference type="EMBL" id="EGR33509.1"/>
    </source>
</evidence>
<dbReference type="PROSITE" id="PS00088">
    <property type="entry name" value="SOD_MN"/>
    <property type="match status" value="1"/>
</dbReference>
<dbReference type="eggNOG" id="KOG0876">
    <property type="taxonomic scope" value="Eukaryota"/>
</dbReference>
<dbReference type="PANTHER" id="PTHR11404:SF6">
    <property type="entry name" value="SUPEROXIDE DISMUTASE [MN], MITOCHONDRIAL"/>
    <property type="match status" value="1"/>
</dbReference>
<dbReference type="FunCoup" id="G0QMQ3">
    <property type="interactions" value="120"/>
</dbReference>
<evidence type="ECO:0000256" key="6">
    <source>
        <dbReference type="ARBA" id="ARBA00049204"/>
    </source>
</evidence>
<dbReference type="EC" id="1.15.1.1" evidence="8"/>
<dbReference type="FunFam" id="1.10.287.990:FF:000001">
    <property type="entry name" value="Superoxide dismutase"/>
    <property type="match status" value="1"/>
</dbReference>
<dbReference type="Proteomes" id="UP000008983">
    <property type="component" value="Unassembled WGS sequence"/>
</dbReference>
<organism evidence="11 12">
    <name type="scientific">Ichthyophthirius multifiliis</name>
    <name type="common">White spot disease agent</name>
    <name type="synonym">Ich</name>
    <dbReference type="NCBI Taxonomy" id="5932"/>
    <lineage>
        <taxon>Eukaryota</taxon>
        <taxon>Sar</taxon>
        <taxon>Alveolata</taxon>
        <taxon>Ciliophora</taxon>
        <taxon>Intramacronucleata</taxon>
        <taxon>Oligohymenophorea</taxon>
        <taxon>Hymenostomatida</taxon>
        <taxon>Ophryoglenina</taxon>
        <taxon>Ichthyophthirius</taxon>
    </lineage>
</organism>
<dbReference type="STRING" id="857967.G0QMQ3"/>
<dbReference type="GeneID" id="14909687"/>
<dbReference type="InterPro" id="IPR036314">
    <property type="entry name" value="SOD_C_sf"/>
</dbReference>
<feature type="binding site" evidence="7">
    <location>
        <position position="181"/>
    </location>
    <ligand>
        <name>Mn(2+)</name>
        <dbReference type="ChEBI" id="CHEBI:29035"/>
    </ligand>
</feature>
<evidence type="ECO:0000256" key="3">
    <source>
        <dbReference type="ARBA" id="ARBA00022723"/>
    </source>
</evidence>
<evidence type="ECO:0000259" key="9">
    <source>
        <dbReference type="Pfam" id="PF00081"/>
    </source>
</evidence>
<dbReference type="FunFam" id="3.55.40.20:FF:000004">
    <property type="entry name" value="Superoxide dismutase [Fe]"/>
    <property type="match status" value="1"/>
</dbReference>
<evidence type="ECO:0000256" key="7">
    <source>
        <dbReference type="PIRSR" id="PIRSR000349-1"/>
    </source>
</evidence>
<dbReference type="GO" id="GO:0005739">
    <property type="term" value="C:mitochondrion"/>
    <property type="evidence" value="ECO:0007669"/>
    <property type="project" value="TreeGrafter"/>
</dbReference>
<dbReference type="InterPro" id="IPR019833">
    <property type="entry name" value="Mn/Fe_SOD_BS"/>
</dbReference>
<dbReference type="InParanoid" id="G0QMQ3"/>
<sequence length="221" mass="25760">MKNLQFPLRRFFSLRSTIPATIPKLKFGLNDLEPILSKNLLEYHYGKHHQTYINNLNDIYNQIKEASANNDVHKVALLQSGLRFNLGGHVNHALYWENLAPSKQGGGQLPESNSPLTLAITQKWGSYENFIAEFNKRTASIQGSGWGWLGYDTVSKTLRMFELGNQEMPEWNSIVPLLTIDVWEHAYYLDYQNLRVKYLTEIWKIIDWKVVEQRYREATKQ</sequence>
<keyword evidence="12" id="KW-1185">Reference proteome</keyword>
<dbReference type="InterPro" id="IPR050265">
    <property type="entry name" value="Fe/Mn_Superoxide_Dismutase"/>
</dbReference>
<dbReference type="GO" id="GO:0004784">
    <property type="term" value="F:superoxide dismutase activity"/>
    <property type="evidence" value="ECO:0007669"/>
    <property type="project" value="UniProtKB-EC"/>
</dbReference>
<feature type="binding site" evidence="7">
    <location>
        <position position="92"/>
    </location>
    <ligand>
        <name>Mn(2+)</name>
        <dbReference type="ChEBI" id="CHEBI:29035"/>
    </ligand>
</feature>
<comment type="function">
    <text evidence="8">Destroys radicals which are normally produced within the cells and which are toxic to biological systems.</text>
</comment>
<dbReference type="OMA" id="GSYEGWK"/>
<feature type="domain" description="Manganese/iron superoxide dismutase C-terminal" evidence="10">
    <location>
        <begin position="115"/>
        <end position="214"/>
    </location>
</feature>
<gene>
    <name evidence="11" type="ORF">IMG5_051060</name>
</gene>
<dbReference type="Gene3D" id="3.55.40.20">
    <property type="entry name" value="Iron/manganese superoxide dismutase, C-terminal domain"/>
    <property type="match status" value="1"/>
</dbReference>
<dbReference type="InterPro" id="IPR001189">
    <property type="entry name" value="Mn/Fe_SOD"/>
</dbReference>
<reference evidence="11 12" key="1">
    <citation type="submission" date="2011-07" db="EMBL/GenBank/DDBJ databases">
        <authorList>
            <person name="Coyne R."/>
            <person name="Brami D."/>
            <person name="Johnson J."/>
            <person name="Hostetler J."/>
            <person name="Hannick L."/>
            <person name="Clark T."/>
            <person name="Cassidy-Hanley D."/>
            <person name="Inman J."/>
        </authorList>
    </citation>
    <scope>NUCLEOTIDE SEQUENCE [LARGE SCALE GENOMIC DNA]</scope>
    <source>
        <strain evidence="11 12">G5</strain>
    </source>
</reference>
<feature type="domain" description="Manganese/iron superoxide dismutase N-terminal" evidence="9">
    <location>
        <begin position="21"/>
        <end position="100"/>
    </location>
</feature>
<feature type="binding site" evidence="7">
    <location>
        <position position="44"/>
    </location>
    <ligand>
        <name>Mn(2+)</name>
        <dbReference type="ChEBI" id="CHEBI:29035"/>
    </ligand>
</feature>
<dbReference type="SUPFAM" id="SSF46609">
    <property type="entry name" value="Fe,Mn superoxide dismutase (SOD), N-terminal domain"/>
    <property type="match status" value="1"/>
</dbReference>
<proteinExistence type="inferred from homology"/>
<feature type="binding site" evidence="7">
    <location>
        <position position="185"/>
    </location>
    <ligand>
        <name>Mn(2+)</name>
        <dbReference type="ChEBI" id="CHEBI:29035"/>
    </ligand>
</feature>
<dbReference type="InterPro" id="IPR019832">
    <property type="entry name" value="Mn/Fe_SOD_C"/>
</dbReference>
<comment type="catalytic activity">
    <reaction evidence="6 8">
        <text>2 superoxide + 2 H(+) = H2O2 + O2</text>
        <dbReference type="Rhea" id="RHEA:20696"/>
        <dbReference type="ChEBI" id="CHEBI:15378"/>
        <dbReference type="ChEBI" id="CHEBI:15379"/>
        <dbReference type="ChEBI" id="CHEBI:16240"/>
        <dbReference type="ChEBI" id="CHEBI:18421"/>
        <dbReference type="EC" id="1.15.1.1"/>
    </reaction>
</comment>
<keyword evidence="4 8" id="KW-0560">Oxidoreductase</keyword>
<dbReference type="AlphaFoldDB" id="G0QMQ3"/>
<dbReference type="Pfam" id="PF02777">
    <property type="entry name" value="Sod_Fe_C"/>
    <property type="match status" value="1"/>
</dbReference>
<dbReference type="PRINTS" id="PR01703">
    <property type="entry name" value="MNSODISMTASE"/>
</dbReference>
<dbReference type="Pfam" id="PF00081">
    <property type="entry name" value="Sod_Fe_N"/>
    <property type="match status" value="1"/>
</dbReference>
<dbReference type="Gene3D" id="1.10.287.990">
    <property type="entry name" value="Fe,Mn superoxide dismutase (SOD) domain"/>
    <property type="match status" value="1"/>
</dbReference>
<dbReference type="SUPFAM" id="SSF54719">
    <property type="entry name" value="Fe,Mn superoxide dismutase (SOD), C-terminal domain"/>
    <property type="match status" value="1"/>
</dbReference>
<dbReference type="EMBL" id="GL983435">
    <property type="protein sequence ID" value="EGR33509.1"/>
    <property type="molecule type" value="Genomic_DNA"/>
</dbReference>
<dbReference type="InterPro" id="IPR036324">
    <property type="entry name" value="Mn/Fe_SOD_N_sf"/>
</dbReference>
<dbReference type="OrthoDB" id="239262at2759"/>
<dbReference type="PIRSF" id="PIRSF000349">
    <property type="entry name" value="SODismutase"/>
    <property type="match status" value="1"/>
</dbReference>
<dbReference type="RefSeq" id="XP_004037495.1">
    <property type="nucleotide sequence ID" value="XM_004037447.1"/>
</dbReference>
<keyword evidence="5" id="KW-0408">Iron</keyword>
<comment type="cofactor">
    <cofactor evidence="1">
        <name>Fe cation</name>
        <dbReference type="ChEBI" id="CHEBI:24875"/>
    </cofactor>
</comment>
<name>G0QMQ3_ICHMU</name>
<evidence type="ECO:0000259" key="10">
    <source>
        <dbReference type="Pfam" id="PF02777"/>
    </source>
</evidence>
<evidence type="ECO:0000256" key="8">
    <source>
        <dbReference type="RuleBase" id="RU000414"/>
    </source>
</evidence>